<sequence length="395" mass="45961">MENVFEKRPAYIMSYREFANHDKHLVEHYRNQCNDPEDGRNYVPYYILGEPHIYHGQQCGENGRYVDVVNTICPCAGLSSLNVKPSGDAEINDYMTKTAKHVLEEIGPKVLWGENAPRLATKLGEPVVKKLRTIAKANGYTFSLYKTKSLLHGLSQVRDRSFYFFWKGDQVPMFEWYNIPNDRIEDTIRNVKRDPQDPMSALANTKTPSKDDLYYRYVLEVIHNGMSHNDFQKTLEKSINVQGYIEKHSNYNDYADWLETFGETKQAEKARAMHKKLSVKGTNIMRRTSEIPADYIGAFVGHMPMNLTHPDEDRYLTYRECMEIMKLPEDFNMLDPKKNLNHLCQNVPVTTAEDMAYNIKRFLEGECEMIYDDFVIQCNKSHTIQTTPNTLDKFL</sequence>
<gene>
    <name evidence="3" type="ORF">METZ01_LOCUS117498</name>
</gene>
<dbReference type="GO" id="GO:0032259">
    <property type="term" value="P:methylation"/>
    <property type="evidence" value="ECO:0007669"/>
    <property type="project" value="UniProtKB-KW"/>
</dbReference>
<dbReference type="Pfam" id="PF00145">
    <property type="entry name" value="DNA_methylase"/>
    <property type="match status" value="1"/>
</dbReference>
<evidence type="ECO:0008006" key="4">
    <source>
        <dbReference type="Google" id="ProtNLM"/>
    </source>
</evidence>
<dbReference type="SUPFAM" id="SSF53335">
    <property type="entry name" value="S-adenosyl-L-methionine-dependent methyltransferases"/>
    <property type="match status" value="1"/>
</dbReference>
<protein>
    <recommendedName>
        <fullName evidence="4">DNA (cytosine-5-)-methyltransferase</fullName>
    </recommendedName>
</protein>
<dbReference type="Gene3D" id="3.90.120.10">
    <property type="entry name" value="DNA Methylase, subunit A, domain 2"/>
    <property type="match status" value="1"/>
</dbReference>
<evidence type="ECO:0000256" key="1">
    <source>
        <dbReference type="ARBA" id="ARBA00022603"/>
    </source>
</evidence>
<dbReference type="Gene3D" id="3.40.50.150">
    <property type="entry name" value="Vaccinia Virus protein VP39"/>
    <property type="match status" value="1"/>
</dbReference>
<accession>A0A381XIQ6</accession>
<proteinExistence type="predicted"/>
<organism evidence="3">
    <name type="scientific">marine metagenome</name>
    <dbReference type="NCBI Taxonomy" id="408172"/>
    <lineage>
        <taxon>unclassified sequences</taxon>
        <taxon>metagenomes</taxon>
        <taxon>ecological metagenomes</taxon>
    </lineage>
</organism>
<dbReference type="InterPro" id="IPR029063">
    <property type="entry name" value="SAM-dependent_MTases_sf"/>
</dbReference>
<name>A0A381XIQ6_9ZZZZ</name>
<keyword evidence="1" id="KW-0489">Methyltransferase</keyword>
<dbReference type="AlphaFoldDB" id="A0A381XIQ6"/>
<keyword evidence="2" id="KW-0808">Transferase</keyword>
<dbReference type="EMBL" id="UINC01015332">
    <property type="protein sequence ID" value="SVA64644.1"/>
    <property type="molecule type" value="Genomic_DNA"/>
</dbReference>
<evidence type="ECO:0000256" key="2">
    <source>
        <dbReference type="ARBA" id="ARBA00022679"/>
    </source>
</evidence>
<evidence type="ECO:0000313" key="3">
    <source>
        <dbReference type="EMBL" id="SVA64644.1"/>
    </source>
</evidence>
<dbReference type="GO" id="GO:0008168">
    <property type="term" value="F:methyltransferase activity"/>
    <property type="evidence" value="ECO:0007669"/>
    <property type="project" value="UniProtKB-KW"/>
</dbReference>
<dbReference type="InterPro" id="IPR001525">
    <property type="entry name" value="C5_MeTfrase"/>
</dbReference>
<reference evidence="3" key="1">
    <citation type="submission" date="2018-05" db="EMBL/GenBank/DDBJ databases">
        <authorList>
            <person name="Lanie J.A."/>
            <person name="Ng W.-L."/>
            <person name="Kazmierczak K.M."/>
            <person name="Andrzejewski T.M."/>
            <person name="Davidsen T.M."/>
            <person name="Wayne K.J."/>
            <person name="Tettelin H."/>
            <person name="Glass J.I."/>
            <person name="Rusch D."/>
            <person name="Podicherti R."/>
            <person name="Tsui H.-C.T."/>
            <person name="Winkler M.E."/>
        </authorList>
    </citation>
    <scope>NUCLEOTIDE SEQUENCE</scope>
</reference>